<feature type="domain" description="Response regulatory" evidence="7">
    <location>
        <begin position="3"/>
        <end position="120"/>
    </location>
</feature>
<evidence type="ECO:0000259" key="7">
    <source>
        <dbReference type="PROSITE" id="PS50110"/>
    </source>
</evidence>
<feature type="modified residue" description="4-aspartylphosphate" evidence="6">
    <location>
        <position position="52"/>
    </location>
</feature>
<dbReference type="PANTHER" id="PTHR44591:SF3">
    <property type="entry name" value="RESPONSE REGULATORY DOMAIN-CONTAINING PROTEIN"/>
    <property type="match status" value="1"/>
</dbReference>
<keyword evidence="4" id="KW-0238">DNA-binding</keyword>
<dbReference type="Proteomes" id="UP000018890">
    <property type="component" value="Unassembled WGS sequence"/>
</dbReference>
<keyword evidence="1 6" id="KW-0597">Phosphoprotein</keyword>
<gene>
    <name evidence="8" type="ORF">JCM9140_1423</name>
</gene>
<keyword evidence="5" id="KW-0804">Transcription</keyword>
<keyword evidence="9" id="KW-1185">Reference proteome</keyword>
<dbReference type="RefSeq" id="WP_034743846.1">
    <property type="nucleotide sequence ID" value="NZ_BAUT01000010.1"/>
</dbReference>
<dbReference type="PANTHER" id="PTHR44591">
    <property type="entry name" value="STRESS RESPONSE REGULATOR PROTEIN 1"/>
    <property type="match status" value="1"/>
</dbReference>
<keyword evidence="2" id="KW-0902">Two-component regulatory system</keyword>
<dbReference type="STRING" id="1236970.JCM9140_1423"/>
<dbReference type="InterPro" id="IPR011006">
    <property type="entry name" value="CheY-like_superfamily"/>
</dbReference>
<evidence type="ECO:0000256" key="5">
    <source>
        <dbReference type="ARBA" id="ARBA00023163"/>
    </source>
</evidence>
<evidence type="ECO:0000256" key="6">
    <source>
        <dbReference type="PROSITE-ProRule" id="PRU00169"/>
    </source>
</evidence>
<evidence type="ECO:0000256" key="2">
    <source>
        <dbReference type="ARBA" id="ARBA00023012"/>
    </source>
</evidence>
<dbReference type="AlphaFoldDB" id="W4Q151"/>
<dbReference type="OrthoDB" id="9797769at2"/>
<comment type="caution">
    <text evidence="8">The sequence shown here is derived from an EMBL/GenBank/DDBJ whole genome shotgun (WGS) entry which is preliminary data.</text>
</comment>
<dbReference type="SUPFAM" id="SSF52172">
    <property type="entry name" value="CheY-like"/>
    <property type="match status" value="1"/>
</dbReference>
<name>W4Q151_9BACI</name>
<dbReference type="Pfam" id="PF00072">
    <property type="entry name" value="Response_reg"/>
    <property type="match status" value="1"/>
</dbReference>
<evidence type="ECO:0000256" key="1">
    <source>
        <dbReference type="ARBA" id="ARBA00022553"/>
    </source>
</evidence>
<keyword evidence="3" id="KW-0805">Transcription regulation</keyword>
<reference evidence="8" key="1">
    <citation type="journal article" date="2014" name="Genome Announc.">
        <title>Draft Genome Sequences of Three Alkaliphilic Bacillus Strains, Bacillus wakoensis JCM 9140T, Bacillus akibai JCM 9157T, and Bacillus hemicellulosilyticus JCM 9152T.</title>
        <authorList>
            <person name="Yuki M."/>
            <person name="Oshima K."/>
            <person name="Suda W."/>
            <person name="Oshida Y."/>
            <person name="Kitamura K."/>
            <person name="Iida T."/>
            <person name="Hattori M."/>
            <person name="Ohkuma M."/>
        </authorList>
    </citation>
    <scope>NUCLEOTIDE SEQUENCE [LARGE SCALE GENOMIC DNA]</scope>
    <source>
        <strain evidence="8">JCM 9140</strain>
    </source>
</reference>
<evidence type="ECO:0000256" key="4">
    <source>
        <dbReference type="ARBA" id="ARBA00023125"/>
    </source>
</evidence>
<dbReference type="EMBL" id="BAUT01000010">
    <property type="protein sequence ID" value="GAE25428.1"/>
    <property type="molecule type" value="Genomic_DNA"/>
</dbReference>
<protein>
    <submittedName>
        <fullName evidence="8">Response regulator receiver</fullName>
    </submittedName>
</protein>
<organism evidence="8 9">
    <name type="scientific">Halalkalibacter wakoensis JCM 9140</name>
    <dbReference type="NCBI Taxonomy" id="1236970"/>
    <lineage>
        <taxon>Bacteria</taxon>
        <taxon>Bacillati</taxon>
        <taxon>Bacillota</taxon>
        <taxon>Bacilli</taxon>
        <taxon>Bacillales</taxon>
        <taxon>Bacillaceae</taxon>
        <taxon>Halalkalibacter</taxon>
    </lineage>
</organism>
<evidence type="ECO:0000313" key="9">
    <source>
        <dbReference type="Proteomes" id="UP000018890"/>
    </source>
</evidence>
<dbReference type="InterPro" id="IPR050595">
    <property type="entry name" value="Bact_response_regulator"/>
</dbReference>
<evidence type="ECO:0000256" key="3">
    <source>
        <dbReference type="ARBA" id="ARBA00023015"/>
    </source>
</evidence>
<proteinExistence type="predicted"/>
<evidence type="ECO:0000313" key="8">
    <source>
        <dbReference type="EMBL" id="GAE25428.1"/>
    </source>
</evidence>
<dbReference type="GO" id="GO:0003677">
    <property type="term" value="F:DNA binding"/>
    <property type="evidence" value="ECO:0007669"/>
    <property type="project" value="UniProtKB-KW"/>
</dbReference>
<dbReference type="FunFam" id="3.40.50.2300:FF:000001">
    <property type="entry name" value="DNA-binding response regulator PhoB"/>
    <property type="match status" value="1"/>
</dbReference>
<dbReference type="PROSITE" id="PS50110">
    <property type="entry name" value="RESPONSE_REGULATORY"/>
    <property type="match status" value="1"/>
</dbReference>
<sequence length="122" mass="13882">MKRILVTDDEDVLRMLIVDTLEDEGYEIDEAGDGEEAMEMYNQKQYDLLILDYMMPNMTGLEVLKKIRESATTATHQKILMLTAKGQAQDKQEMLDSGADSILIKPFSPIELIDLVNDLVKK</sequence>
<dbReference type="InterPro" id="IPR001789">
    <property type="entry name" value="Sig_transdc_resp-reg_receiver"/>
</dbReference>
<dbReference type="SMART" id="SM00448">
    <property type="entry name" value="REC"/>
    <property type="match status" value="1"/>
</dbReference>
<accession>W4Q151</accession>
<dbReference type="GO" id="GO:0000160">
    <property type="term" value="P:phosphorelay signal transduction system"/>
    <property type="evidence" value="ECO:0007669"/>
    <property type="project" value="UniProtKB-KW"/>
</dbReference>
<dbReference type="Gene3D" id="3.40.50.2300">
    <property type="match status" value="1"/>
</dbReference>